<sequence length="213" mass="23995">MAKADGMLLSKRCRVKENREELQIEMAKLSKTRCKTRKSYSTRTTLDPWTSIPSGRNNHGIPKTSSSFSDEPLLSSSAFNVSASTPSTYPQSQSFGTSSCISSAESMNVSQMTQISEYPTQYPFKPWATTAVSTAPWRRVCYYVDSNCYDMESHQPSNYASSLETTWDHQLAIATWKMVIGVNTISEDSYVEHRMNYGNLGYLQGKENLRSLE</sequence>
<comment type="caution">
    <text evidence="2">The sequence shown here is derived from an EMBL/GenBank/DDBJ whole genome shotgun (WGS) entry which is preliminary data.</text>
</comment>
<dbReference type="Proteomes" id="UP001164929">
    <property type="component" value="Chromosome 15"/>
</dbReference>
<feature type="region of interest" description="Disordered" evidence="1">
    <location>
        <begin position="44"/>
        <end position="69"/>
    </location>
</feature>
<proteinExistence type="predicted"/>
<dbReference type="AlphaFoldDB" id="A0AAD6PWP0"/>
<keyword evidence="3" id="KW-1185">Reference proteome</keyword>
<gene>
    <name evidence="2" type="ORF">NC653_034079</name>
</gene>
<accession>A0AAD6PWP0</accession>
<protein>
    <submittedName>
        <fullName evidence="2">Uncharacterized protein</fullName>
    </submittedName>
</protein>
<evidence type="ECO:0000313" key="2">
    <source>
        <dbReference type="EMBL" id="KAJ6969440.1"/>
    </source>
</evidence>
<evidence type="ECO:0000313" key="3">
    <source>
        <dbReference type="Proteomes" id="UP001164929"/>
    </source>
</evidence>
<name>A0AAD6PWP0_9ROSI</name>
<feature type="compositionally biased region" description="Polar residues" evidence="1">
    <location>
        <begin position="44"/>
        <end position="57"/>
    </location>
</feature>
<organism evidence="2 3">
    <name type="scientific">Populus alba x Populus x berolinensis</name>
    <dbReference type="NCBI Taxonomy" id="444605"/>
    <lineage>
        <taxon>Eukaryota</taxon>
        <taxon>Viridiplantae</taxon>
        <taxon>Streptophyta</taxon>
        <taxon>Embryophyta</taxon>
        <taxon>Tracheophyta</taxon>
        <taxon>Spermatophyta</taxon>
        <taxon>Magnoliopsida</taxon>
        <taxon>eudicotyledons</taxon>
        <taxon>Gunneridae</taxon>
        <taxon>Pentapetalae</taxon>
        <taxon>rosids</taxon>
        <taxon>fabids</taxon>
        <taxon>Malpighiales</taxon>
        <taxon>Salicaceae</taxon>
        <taxon>Saliceae</taxon>
        <taxon>Populus</taxon>
    </lineage>
</organism>
<dbReference type="EMBL" id="JAQIZT010000015">
    <property type="protein sequence ID" value="KAJ6969440.1"/>
    <property type="molecule type" value="Genomic_DNA"/>
</dbReference>
<reference evidence="2" key="1">
    <citation type="journal article" date="2023" name="Mol. Ecol. Resour.">
        <title>Chromosome-level genome assembly of a triploid poplar Populus alba 'Berolinensis'.</title>
        <authorList>
            <person name="Chen S."/>
            <person name="Yu Y."/>
            <person name="Wang X."/>
            <person name="Wang S."/>
            <person name="Zhang T."/>
            <person name="Zhou Y."/>
            <person name="He R."/>
            <person name="Meng N."/>
            <person name="Wang Y."/>
            <person name="Liu W."/>
            <person name="Liu Z."/>
            <person name="Liu J."/>
            <person name="Guo Q."/>
            <person name="Huang H."/>
            <person name="Sederoff R.R."/>
            <person name="Wang G."/>
            <person name="Qu G."/>
            <person name="Chen S."/>
        </authorList>
    </citation>
    <scope>NUCLEOTIDE SEQUENCE</scope>
    <source>
        <strain evidence="2">SC-2020</strain>
    </source>
</reference>
<evidence type="ECO:0000256" key="1">
    <source>
        <dbReference type="SAM" id="MobiDB-lite"/>
    </source>
</evidence>